<dbReference type="PANTHER" id="PTHR37694">
    <property type="entry name" value="SLR8022 PROTEIN"/>
    <property type="match status" value="1"/>
</dbReference>
<dbReference type="OrthoDB" id="9793184at2"/>
<feature type="domain" description="Cupin type-2" evidence="1">
    <location>
        <begin position="41"/>
        <end position="103"/>
    </location>
</feature>
<dbReference type="EMBL" id="VYWO01000001">
    <property type="protein sequence ID" value="KAA9301768.1"/>
    <property type="molecule type" value="Genomic_DNA"/>
</dbReference>
<dbReference type="Gene3D" id="2.60.120.10">
    <property type="entry name" value="Jelly Rolls"/>
    <property type="match status" value="1"/>
</dbReference>
<proteinExistence type="predicted"/>
<gene>
    <name evidence="2" type="ORF">F6I03_00755</name>
</gene>
<dbReference type="PANTHER" id="PTHR37694:SF1">
    <property type="entry name" value="SLR8022 PROTEIN"/>
    <property type="match status" value="1"/>
</dbReference>
<dbReference type="InterPro" id="IPR011051">
    <property type="entry name" value="RmlC_Cupin_sf"/>
</dbReference>
<name>A0A5N1GNF3_9LACT</name>
<dbReference type="CDD" id="cd02230">
    <property type="entry name" value="cupin_HP0902-like"/>
    <property type="match status" value="1"/>
</dbReference>
<comment type="caution">
    <text evidence="2">The sequence shown here is derived from an EMBL/GenBank/DDBJ whole genome shotgun (WGS) entry which is preliminary data.</text>
</comment>
<dbReference type="InterPro" id="IPR013096">
    <property type="entry name" value="Cupin_2"/>
</dbReference>
<dbReference type="RefSeq" id="WP_083309235.1">
    <property type="nucleotide sequence ID" value="NZ_VYWO01000001.1"/>
</dbReference>
<protein>
    <submittedName>
        <fullName evidence="2">Cupin domain-containing protein</fullName>
    </submittedName>
</protein>
<dbReference type="Pfam" id="PF07883">
    <property type="entry name" value="Cupin_2"/>
    <property type="match status" value="1"/>
</dbReference>
<dbReference type="InterPro" id="IPR014710">
    <property type="entry name" value="RmlC-like_jellyroll"/>
</dbReference>
<reference evidence="2 3" key="1">
    <citation type="submission" date="2019-09" db="EMBL/GenBank/DDBJ databases">
        <title>Draft genome sequence assemblies of isolates from the urinary tract.</title>
        <authorList>
            <person name="Mores C.R."/>
            <person name="Putonti C."/>
            <person name="Wolfe A.J."/>
        </authorList>
    </citation>
    <scope>NUCLEOTIDE SEQUENCE [LARGE SCALE GENOMIC DNA]</scope>
    <source>
        <strain evidence="2 3">UMB623</strain>
    </source>
</reference>
<evidence type="ECO:0000259" key="1">
    <source>
        <dbReference type="Pfam" id="PF07883"/>
    </source>
</evidence>
<sequence>MKHIEKGQVISLKNTIDYLEGGIANIDFVSGKEHKMMALAFDEGQGLKPHCAPGDALVIPLEGKAKVEVGEEAFNIEVGQQIVFPKGVTHSVTALSPYKMLLILSLVD</sequence>
<organism evidence="2 3">
    <name type="scientific">Aerococcus sanguinicola</name>
    <dbReference type="NCBI Taxonomy" id="119206"/>
    <lineage>
        <taxon>Bacteria</taxon>
        <taxon>Bacillati</taxon>
        <taxon>Bacillota</taxon>
        <taxon>Bacilli</taxon>
        <taxon>Lactobacillales</taxon>
        <taxon>Aerococcaceae</taxon>
        <taxon>Aerococcus</taxon>
    </lineage>
</organism>
<evidence type="ECO:0000313" key="3">
    <source>
        <dbReference type="Proteomes" id="UP000327148"/>
    </source>
</evidence>
<dbReference type="Proteomes" id="UP000327148">
    <property type="component" value="Unassembled WGS sequence"/>
</dbReference>
<evidence type="ECO:0000313" key="2">
    <source>
        <dbReference type="EMBL" id="KAA9301768.1"/>
    </source>
</evidence>
<accession>A0A5N1GNF3</accession>
<dbReference type="SUPFAM" id="SSF51182">
    <property type="entry name" value="RmlC-like cupins"/>
    <property type="match status" value="1"/>
</dbReference>
<dbReference type="AlphaFoldDB" id="A0A5N1GNF3"/>